<evidence type="ECO:0000256" key="1">
    <source>
        <dbReference type="SAM" id="Phobius"/>
    </source>
</evidence>
<organism evidence="2 3">
    <name type="scientific">Blautia obeum</name>
    <dbReference type="NCBI Taxonomy" id="40520"/>
    <lineage>
        <taxon>Bacteria</taxon>
        <taxon>Bacillati</taxon>
        <taxon>Bacillota</taxon>
        <taxon>Clostridia</taxon>
        <taxon>Lachnospirales</taxon>
        <taxon>Lachnospiraceae</taxon>
        <taxon>Blautia</taxon>
    </lineage>
</organism>
<accession>A0A414J098</accession>
<dbReference type="AlphaFoldDB" id="A0A414J098"/>
<dbReference type="InterPro" id="IPR011733">
    <property type="entry name" value="CHP02185_IM"/>
</dbReference>
<name>A0A414J098_9FIRM</name>
<dbReference type="RefSeq" id="WP_118050731.1">
    <property type="nucleotide sequence ID" value="NZ_CABJFK010000020.1"/>
</dbReference>
<dbReference type="Proteomes" id="UP000283745">
    <property type="component" value="Unassembled WGS sequence"/>
</dbReference>
<comment type="caution">
    <text evidence="2">The sequence shown here is derived from an EMBL/GenBank/DDBJ whole genome shotgun (WGS) entry which is preliminary data.</text>
</comment>
<feature type="transmembrane region" description="Helical" evidence="1">
    <location>
        <begin position="21"/>
        <end position="39"/>
    </location>
</feature>
<proteinExistence type="predicted"/>
<dbReference type="EMBL" id="QSKF01000020">
    <property type="protein sequence ID" value="RHE36564.1"/>
    <property type="molecule type" value="Genomic_DNA"/>
</dbReference>
<gene>
    <name evidence="2" type="ORF">DW740_16705</name>
</gene>
<keyword evidence="1" id="KW-0812">Transmembrane</keyword>
<keyword evidence="1" id="KW-1133">Transmembrane helix</keyword>
<reference evidence="2 3" key="1">
    <citation type="submission" date="2018-08" db="EMBL/GenBank/DDBJ databases">
        <title>A genome reference for cultivated species of the human gut microbiota.</title>
        <authorList>
            <person name="Zou Y."/>
            <person name="Xue W."/>
            <person name="Luo G."/>
        </authorList>
    </citation>
    <scope>NUCLEOTIDE SEQUENCE [LARGE SCALE GENOMIC DNA]</scope>
    <source>
        <strain evidence="2 3">AM28-23</strain>
    </source>
</reference>
<dbReference type="NCBIfam" id="TIGR02185">
    <property type="entry name" value="Trep_Strep"/>
    <property type="match status" value="1"/>
</dbReference>
<protein>
    <submittedName>
        <fullName evidence="2">Trep_Strep domain-containing protein</fullName>
    </submittedName>
</protein>
<feature type="transmembrane region" description="Helical" evidence="1">
    <location>
        <begin position="45"/>
        <end position="63"/>
    </location>
</feature>
<evidence type="ECO:0000313" key="3">
    <source>
        <dbReference type="Proteomes" id="UP000283745"/>
    </source>
</evidence>
<feature type="transmembrane region" description="Helical" evidence="1">
    <location>
        <begin position="119"/>
        <end position="138"/>
    </location>
</feature>
<sequence>MSNQETVRKGLSVKDLVTTGIFTALLFVFTMVGGVFFATNPVLTFYMPAGSALLCGPIYLLMVAKVQKRWSLTIMGVLIGIVWFVTGMHWAFALGYMLMGIIADFVAGAGQYKSKKFNIISYILFSLGGTGSYLVFFADPDGWAQTMLGNGTEQGYIDTMQATANTGILIAMFAAVLVAATISAIVGSRMLIKQFEKAGITA</sequence>
<keyword evidence="1" id="KW-0472">Membrane</keyword>
<evidence type="ECO:0000313" key="2">
    <source>
        <dbReference type="EMBL" id="RHE36564.1"/>
    </source>
</evidence>
<feature type="transmembrane region" description="Helical" evidence="1">
    <location>
        <begin position="168"/>
        <end position="187"/>
    </location>
</feature>
<dbReference type="Pfam" id="PF09605">
    <property type="entry name" value="Trep_Strep"/>
    <property type="match status" value="1"/>
</dbReference>
<feature type="transmembrane region" description="Helical" evidence="1">
    <location>
        <begin position="70"/>
        <end position="86"/>
    </location>
</feature>